<proteinExistence type="predicted"/>
<dbReference type="EMBL" id="CAFBNE010000042">
    <property type="protein sequence ID" value="CAB4949990.1"/>
    <property type="molecule type" value="Genomic_DNA"/>
</dbReference>
<accession>A0A6J7K1U6</accession>
<dbReference type="InterPro" id="IPR002355">
    <property type="entry name" value="Cu_oxidase_Cu_BS"/>
</dbReference>
<gene>
    <name evidence="7" type="ORF">UFOPK3772_01475</name>
</gene>
<keyword evidence="3" id="KW-0186">Copper</keyword>
<dbReference type="AlphaFoldDB" id="A0A6J7K1U6"/>
<evidence type="ECO:0000256" key="1">
    <source>
        <dbReference type="ARBA" id="ARBA00022723"/>
    </source>
</evidence>
<dbReference type="CDD" id="cd13896">
    <property type="entry name" value="CuRO_3_CopA"/>
    <property type="match status" value="1"/>
</dbReference>
<dbReference type="GO" id="GO:0005507">
    <property type="term" value="F:copper ion binding"/>
    <property type="evidence" value="ECO:0007669"/>
    <property type="project" value="InterPro"/>
</dbReference>
<reference evidence="7" key="1">
    <citation type="submission" date="2020-05" db="EMBL/GenBank/DDBJ databases">
        <authorList>
            <person name="Chiriac C."/>
            <person name="Salcher M."/>
            <person name="Ghai R."/>
            <person name="Kavagutti S V."/>
        </authorList>
    </citation>
    <scope>NUCLEOTIDE SEQUENCE</scope>
</reference>
<dbReference type="InterPro" id="IPR006311">
    <property type="entry name" value="TAT_signal"/>
</dbReference>
<evidence type="ECO:0000259" key="5">
    <source>
        <dbReference type="Pfam" id="PF07731"/>
    </source>
</evidence>
<protein>
    <submittedName>
        <fullName evidence="7">Unannotated protein</fullName>
    </submittedName>
</protein>
<dbReference type="SUPFAM" id="SSF49503">
    <property type="entry name" value="Cupredoxins"/>
    <property type="match status" value="3"/>
</dbReference>
<evidence type="ECO:0000256" key="2">
    <source>
        <dbReference type="ARBA" id="ARBA00023002"/>
    </source>
</evidence>
<dbReference type="Pfam" id="PF00394">
    <property type="entry name" value="Cu-oxidase"/>
    <property type="match status" value="1"/>
</dbReference>
<feature type="domain" description="Plastocyanin-like" evidence="4">
    <location>
        <begin position="231"/>
        <end position="317"/>
    </location>
</feature>
<dbReference type="Pfam" id="PF07731">
    <property type="entry name" value="Cu-oxidase_2"/>
    <property type="match status" value="1"/>
</dbReference>
<feature type="domain" description="Plastocyanin-like" evidence="5">
    <location>
        <begin position="374"/>
        <end position="481"/>
    </location>
</feature>
<dbReference type="PROSITE" id="PS51318">
    <property type="entry name" value="TAT"/>
    <property type="match status" value="1"/>
</dbReference>
<evidence type="ECO:0000259" key="6">
    <source>
        <dbReference type="Pfam" id="PF07732"/>
    </source>
</evidence>
<keyword evidence="1" id="KW-0479">Metal-binding</keyword>
<dbReference type="Pfam" id="PF07732">
    <property type="entry name" value="Cu-oxidase_3"/>
    <property type="match status" value="1"/>
</dbReference>
<dbReference type="PANTHER" id="PTHR11709:SF394">
    <property type="entry name" value="FI03373P-RELATED"/>
    <property type="match status" value="1"/>
</dbReference>
<evidence type="ECO:0000256" key="3">
    <source>
        <dbReference type="ARBA" id="ARBA00023008"/>
    </source>
</evidence>
<dbReference type="CDD" id="cd13861">
    <property type="entry name" value="CuRO_1_CumA_like"/>
    <property type="match status" value="1"/>
</dbReference>
<evidence type="ECO:0000259" key="4">
    <source>
        <dbReference type="Pfam" id="PF00394"/>
    </source>
</evidence>
<dbReference type="Gene3D" id="2.60.40.420">
    <property type="entry name" value="Cupredoxins - blue copper proteins"/>
    <property type="match status" value="3"/>
</dbReference>
<dbReference type="InterPro" id="IPR011706">
    <property type="entry name" value="Cu-oxidase_C"/>
</dbReference>
<sequence>MDLTRREFVASVVGAGAALGVVGCGVADSRAPVGSTRVSSVAPRSSTGIVRRLTLRAQPITLDLAGTDVQTWGFGDSVPGAPFRATAGDRVVVDFRNDLPEATSVHWHGLAIRNDMDGVPGVTTPEAPPGGTFTFDFVVPEPGTHWFHPHHGMQLDHGLYAPFIIDDPADPGNYDAEWILMLDDWTDGIGPSPMEIMDRLIADGESGSGMGGMGGMGRMGGMDAGDVEYPMYLINGRAPSDPKTLAARPGDRVLLRIINASADTVFDVALDSHDLTVTHTDGFPVQPVTSSALRIGMGERYDAVVTLSDGVFALIAAPVGKRGMGRALVRTGSGSAPGEAIRPRELDASPLTVGALRAADSARLPQREPDSVQDVLLSGSMAPYAWTINGHTYDDTVPLTIREGDAGRLHIRNMSMMSHPLHVHGHTFQLGPAGGSGPRKDTVLLPPMGRVSVDLAATNPGSWMVHCHNAYHADAGMMTRLDYAA</sequence>
<dbReference type="PROSITE" id="PS51257">
    <property type="entry name" value="PROKAR_LIPOPROTEIN"/>
    <property type="match status" value="1"/>
</dbReference>
<feature type="domain" description="Plastocyanin-like" evidence="6">
    <location>
        <begin position="65"/>
        <end position="169"/>
    </location>
</feature>
<dbReference type="GO" id="GO:0016491">
    <property type="term" value="F:oxidoreductase activity"/>
    <property type="evidence" value="ECO:0007669"/>
    <property type="project" value="UniProtKB-KW"/>
</dbReference>
<dbReference type="PROSITE" id="PS00079">
    <property type="entry name" value="MULTICOPPER_OXIDASE1"/>
    <property type="match status" value="1"/>
</dbReference>
<dbReference type="InterPro" id="IPR011707">
    <property type="entry name" value="Cu-oxidase-like_N"/>
</dbReference>
<dbReference type="InterPro" id="IPR034279">
    <property type="entry name" value="CuRO_3_CopA"/>
</dbReference>
<organism evidence="7">
    <name type="scientific">freshwater metagenome</name>
    <dbReference type="NCBI Taxonomy" id="449393"/>
    <lineage>
        <taxon>unclassified sequences</taxon>
        <taxon>metagenomes</taxon>
        <taxon>ecological metagenomes</taxon>
    </lineage>
</organism>
<evidence type="ECO:0000313" key="7">
    <source>
        <dbReference type="EMBL" id="CAB4949990.1"/>
    </source>
</evidence>
<dbReference type="InterPro" id="IPR008972">
    <property type="entry name" value="Cupredoxin"/>
</dbReference>
<dbReference type="InterPro" id="IPR033138">
    <property type="entry name" value="Cu_oxidase_CS"/>
</dbReference>
<name>A0A6J7K1U6_9ZZZZ</name>
<dbReference type="InterPro" id="IPR045087">
    <property type="entry name" value="Cu-oxidase_fam"/>
</dbReference>
<dbReference type="PANTHER" id="PTHR11709">
    <property type="entry name" value="MULTI-COPPER OXIDASE"/>
    <property type="match status" value="1"/>
</dbReference>
<dbReference type="PROSITE" id="PS00080">
    <property type="entry name" value="MULTICOPPER_OXIDASE2"/>
    <property type="match status" value="1"/>
</dbReference>
<keyword evidence="2" id="KW-0560">Oxidoreductase</keyword>
<dbReference type="InterPro" id="IPR001117">
    <property type="entry name" value="Cu-oxidase_2nd"/>
</dbReference>